<name>A0A7S1AWP0_NOCSC</name>
<reference evidence="2" key="1">
    <citation type="submission" date="2021-01" db="EMBL/GenBank/DDBJ databases">
        <authorList>
            <person name="Corre E."/>
            <person name="Pelletier E."/>
            <person name="Niang G."/>
            <person name="Scheremetjew M."/>
            <person name="Finn R."/>
            <person name="Kale V."/>
            <person name="Holt S."/>
            <person name="Cochrane G."/>
            <person name="Meng A."/>
            <person name="Brown T."/>
            <person name="Cohen L."/>
        </authorList>
    </citation>
    <scope>NUCLEOTIDE SEQUENCE</scope>
</reference>
<organism evidence="2">
    <name type="scientific">Noctiluca scintillans</name>
    <name type="common">Sea sparkle</name>
    <name type="synonym">Red tide dinoflagellate</name>
    <dbReference type="NCBI Taxonomy" id="2966"/>
    <lineage>
        <taxon>Eukaryota</taxon>
        <taxon>Sar</taxon>
        <taxon>Alveolata</taxon>
        <taxon>Dinophyceae</taxon>
        <taxon>Noctilucales</taxon>
        <taxon>Noctilucaceae</taxon>
        <taxon>Noctiluca</taxon>
    </lineage>
</organism>
<gene>
    <name evidence="2" type="ORF">NSCI0253_LOCUS41797</name>
</gene>
<dbReference type="AlphaFoldDB" id="A0A7S1AWP0"/>
<protein>
    <submittedName>
        <fullName evidence="2">Uncharacterized protein</fullName>
    </submittedName>
</protein>
<evidence type="ECO:0000256" key="1">
    <source>
        <dbReference type="SAM" id="MobiDB-lite"/>
    </source>
</evidence>
<sequence length="175" mass="19032">MANTAESLRNATKDTVPGPDASTSRLAERTGEVAKQDVSACVEGDVPLCVDQFQWLTEAASRHGLSGPWAVLSSLVHFANGEPPKSKRQLFLVVRCGRCLQHSRGGEKEDHAVLLPAQQWQWLRAVRDRSNHSSVAKTIRIILDFYVPMCQLDETFEARVVACGGGMCSIKAAGA</sequence>
<proteinExistence type="predicted"/>
<feature type="compositionally biased region" description="Polar residues" evidence="1">
    <location>
        <begin position="1"/>
        <end position="10"/>
    </location>
</feature>
<evidence type="ECO:0000313" key="2">
    <source>
        <dbReference type="EMBL" id="CAD8867442.1"/>
    </source>
</evidence>
<feature type="region of interest" description="Disordered" evidence="1">
    <location>
        <begin position="1"/>
        <end position="29"/>
    </location>
</feature>
<accession>A0A7S1AWP0</accession>
<dbReference type="EMBL" id="HBFQ01059032">
    <property type="protein sequence ID" value="CAD8867442.1"/>
    <property type="molecule type" value="Transcribed_RNA"/>
</dbReference>